<dbReference type="EMBL" id="OW240924">
    <property type="protein sequence ID" value="CAH2328452.1"/>
    <property type="molecule type" value="Genomic_DNA"/>
</dbReference>
<dbReference type="PROSITE" id="PS50102">
    <property type="entry name" value="RRM"/>
    <property type="match status" value="1"/>
</dbReference>
<evidence type="ECO:0000256" key="2">
    <source>
        <dbReference type="PROSITE-ProRule" id="PRU00176"/>
    </source>
</evidence>
<evidence type="ECO:0000259" key="3">
    <source>
        <dbReference type="PROSITE" id="PS50102"/>
    </source>
</evidence>
<dbReference type="InterPro" id="IPR034152">
    <property type="entry name" value="SLIRP_RRM"/>
</dbReference>
<gene>
    <name evidence="4" type="ORF">PECUL_23A044861</name>
</gene>
<keyword evidence="5" id="KW-1185">Reference proteome</keyword>
<evidence type="ECO:0000313" key="5">
    <source>
        <dbReference type="Proteomes" id="UP001295444"/>
    </source>
</evidence>
<dbReference type="Gene3D" id="3.30.70.330">
    <property type="match status" value="1"/>
</dbReference>
<dbReference type="FunFam" id="3.30.70.330:FF:000494">
    <property type="entry name" value="28 kDa ribonucleoprotein, chloroplastic"/>
    <property type="match status" value="1"/>
</dbReference>
<dbReference type="InterPro" id="IPR035979">
    <property type="entry name" value="RBD_domain_sf"/>
</dbReference>
<accession>A0AAD1TKX8</accession>
<dbReference type="Proteomes" id="UP001295444">
    <property type="component" value="Chromosome 13"/>
</dbReference>
<evidence type="ECO:0000313" key="4">
    <source>
        <dbReference type="EMBL" id="CAH2328452.1"/>
    </source>
</evidence>
<protein>
    <submittedName>
        <fullName evidence="4">SRA stem-loop-interacting RNA-binding, mitochondrial</fullName>
    </submittedName>
</protein>
<evidence type="ECO:0000256" key="1">
    <source>
        <dbReference type="ARBA" id="ARBA00022884"/>
    </source>
</evidence>
<dbReference type="InterPro" id="IPR012677">
    <property type="entry name" value="Nucleotide-bd_a/b_plait_sf"/>
</dbReference>
<keyword evidence="1 2" id="KW-0694">RNA-binding</keyword>
<dbReference type="SMART" id="SM00360">
    <property type="entry name" value="RRM"/>
    <property type="match status" value="1"/>
</dbReference>
<proteinExistence type="predicted"/>
<sequence length="94" mass="10936">MAAQARKVYEVFVSQIPWTLATRELKEYFSQFGTIKKCLLPFDKETGFHKGYSWVTFTSEEGLQNTLQKDTHLIEGAKLQVQLKRSLPRNPDRD</sequence>
<dbReference type="Pfam" id="PF00076">
    <property type="entry name" value="RRM_1"/>
    <property type="match status" value="1"/>
</dbReference>
<dbReference type="SUPFAM" id="SSF54928">
    <property type="entry name" value="RNA-binding domain, RBD"/>
    <property type="match status" value="1"/>
</dbReference>
<dbReference type="GO" id="GO:0003723">
    <property type="term" value="F:RNA binding"/>
    <property type="evidence" value="ECO:0007669"/>
    <property type="project" value="UniProtKB-UniRule"/>
</dbReference>
<reference evidence="4" key="1">
    <citation type="submission" date="2022-03" db="EMBL/GenBank/DDBJ databases">
        <authorList>
            <person name="Alioto T."/>
            <person name="Alioto T."/>
            <person name="Gomez Garrido J."/>
        </authorList>
    </citation>
    <scope>NUCLEOTIDE SEQUENCE</scope>
</reference>
<dbReference type="InterPro" id="IPR000504">
    <property type="entry name" value="RRM_dom"/>
</dbReference>
<dbReference type="CDD" id="cd12242">
    <property type="entry name" value="RRM_SLIRP"/>
    <property type="match status" value="1"/>
</dbReference>
<dbReference type="PANTHER" id="PTHR11176">
    <property type="entry name" value="BOULE-RELATED"/>
    <property type="match status" value="1"/>
</dbReference>
<feature type="domain" description="RRM" evidence="3">
    <location>
        <begin position="9"/>
        <end position="86"/>
    </location>
</feature>
<name>A0AAD1TKX8_PELCU</name>
<dbReference type="PANTHER" id="PTHR11176:SF61">
    <property type="entry name" value="SRA STEM-LOOP INTERACTING RNA BINDING PROTEIN"/>
    <property type="match status" value="1"/>
</dbReference>
<dbReference type="AlphaFoldDB" id="A0AAD1TKX8"/>
<organism evidence="4 5">
    <name type="scientific">Pelobates cultripes</name>
    <name type="common">Western spadefoot toad</name>
    <dbReference type="NCBI Taxonomy" id="61616"/>
    <lineage>
        <taxon>Eukaryota</taxon>
        <taxon>Metazoa</taxon>
        <taxon>Chordata</taxon>
        <taxon>Craniata</taxon>
        <taxon>Vertebrata</taxon>
        <taxon>Euteleostomi</taxon>
        <taxon>Amphibia</taxon>
        <taxon>Batrachia</taxon>
        <taxon>Anura</taxon>
        <taxon>Pelobatoidea</taxon>
        <taxon>Pelobatidae</taxon>
        <taxon>Pelobates</taxon>
    </lineage>
</organism>